<reference evidence="1 2" key="1">
    <citation type="journal article" date="2015" name="Genome Announc.">
        <title>Expanding the biotechnology potential of lactobacilli through comparative genomics of 213 strains and associated genera.</title>
        <authorList>
            <person name="Sun Z."/>
            <person name="Harris H.M."/>
            <person name="McCann A."/>
            <person name="Guo C."/>
            <person name="Argimon S."/>
            <person name="Zhang W."/>
            <person name="Yang X."/>
            <person name="Jeffery I.B."/>
            <person name="Cooney J.C."/>
            <person name="Kagawa T.F."/>
            <person name="Liu W."/>
            <person name="Song Y."/>
            <person name="Salvetti E."/>
            <person name="Wrobel A."/>
            <person name="Rasinkangas P."/>
            <person name="Parkhill J."/>
            <person name="Rea M.C."/>
            <person name="O'Sullivan O."/>
            <person name="Ritari J."/>
            <person name="Douillard F.P."/>
            <person name="Paul Ross R."/>
            <person name="Yang R."/>
            <person name="Briner A.E."/>
            <person name="Felis G.E."/>
            <person name="de Vos W.M."/>
            <person name="Barrangou R."/>
            <person name="Klaenhammer T.R."/>
            <person name="Caufield P.W."/>
            <person name="Cui Y."/>
            <person name="Zhang H."/>
            <person name="O'Toole P.W."/>
        </authorList>
    </citation>
    <scope>NUCLEOTIDE SEQUENCE [LARGE SCALE GENOMIC DNA]</scope>
    <source>
        <strain evidence="1 2">DSM 21115</strain>
    </source>
</reference>
<protein>
    <submittedName>
        <fullName evidence="1">Uncharacterized protein</fullName>
    </submittedName>
</protein>
<name>A0A0R2NYE2_9LACO</name>
<evidence type="ECO:0000313" key="1">
    <source>
        <dbReference type="EMBL" id="KRO29467.1"/>
    </source>
</evidence>
<comment type="caution">
    <text evidence="1">The sequence shown here is derived from an EMBL/GenBank/DDBJ whole genome shotgun (WGS) entry which is preliminary data.</text>
</comment>
<dbReference type="Proteomes" id="UP000050920">
    <property type="component" value="Unassembled WGS sequence"/>
</dbReference>
<dbReference type="AlphaFoldDB" id="A0A0R2NYE2"/>
<dbReference type="EMBL" id="AYGX02000005">
    <property type="protein sequence ID" value="KRO29467.1"/>
    <property type="molecule type" value="Genomic_DNA"/>
</dbReference>
<organism evidence="1 2">
    <name type="scientific">Lactiplantibacillus fabifermentans DSM 21115</name>
    <dbReference type="NCBI Taxonomy" id="1413187"/>
    <lineage>
        <taxon>Bacteria</taxon>
        <taxon>Bacillati</taxon>
        <taxon>Bacillota</taxon>
        <taxon>Bacilli</taxon>
        <taxon>Lactobacillales</taxon>
        <taxon>Lactobacillaceae</taxon>
        <taxon>Lactiplantibacillus</taxon>
    </lineage>
</organism>
<keyword evidence="2" id="KW-1185">Reference proteome</keyword>
<sequence length="53" mass="6712">MKWQRMSMNLFNLLKTNLWKWLINDNQQLFLLDGWSFIVVRMMFFWQNETILK</sequence>
<gene>
    <name evidence="1" type="ORF">DY78_GL000011</name>
</gene>
<evidence type="ECO:0000313" key="2">
    <source>
        <dbReference type="Proteomes" id="UP000050920"/>
    </source>
</evidence>
<accession>A0A0R2NYE2</accession>
<proteinExistence type="predicted"/>